<sequence>MLCVPFDRAPLKALRLPTLLRCALLRSGGNVFRVVQFASSCDRCALGRRDKLESRLSAAAYRSGRAAEPVDRQVLNLWVLPGLRLFENCRLCLHWPPQQYRFFASVPPARRRLLSYQLQSTRESKLRFCYLSSKFSTFRYPSTSGCHLGSTVHHSDRLESNSSTWLRSAGRMTIEISSTVIRSRLECSALRHATVPPSS</sequence>
<evidence type="ECO:0000313" key="2">
    <source>
        <dbReference type="WBParaSite" id="TMUE_1000003650.1"/>
    </source>
</evidence>
<accession>A0A5S6Q996</accession>
<organism evidence="1 2">
    <name type="scientific">Trichuris muris</name>
    <name type="common">Mouse whipworm</name>
    <dbReference type="NCBI Taxonomy" id="70415"/>
    <lineage>
        <taxon>Eukaryota</taxon>
        <taxon>Metazoa</taxon>
        <taxon>Ecdysozoa</taxon>
        <taxon>Nematoda</taxon>
        <taxon>Enoplea</taxon>
        <taxon>Dorylaimia</taxon>
        <taxon>Trichinellida</taxon>
        <taxon>Trichuridae</taxon>
        <taxon>Trichuris</taxon>
    </lineage>
</organism>
<dbReference type="Proteomes" id="UP000046395">
    <property type="component" value="Unassembled WGS sequence"/>
</dbReference>
<protein>
    <submittedName>
        <fullName evidence="2">Uncharacterized protein</fullName>
    </submittedName>
</protein>
<evidence type="ECO:0000313" key="1">
    <source>
        <dbReference type="Proteomes" id="UP000046395"/>
    </source>
</evidence>
<name>A0A5S6Q996_TRIMR</name>
<proteinExistence type="predicted"/>
<keyword evidence="1" id="KW-1185">Reference proteome</keyword>
<reference evidence="2" key="1">
    <citation type="submission" date="2019-12" db="UniProtKB">
        <authorList>
            <consortium name="WormBaseParasite"/>
        </authorList>
    </citation>
    <scope>IDENTIFICATION</scope>
</reference>
<dbReference type="WBParaSite" id="TMUE_1000003650.1">
    <property type="protein sequence ID" value="TMUE_1000003650.1"/>
    <property type="gene ID" value="WBGene00289624"/>
</dbReference>
<dbReference type="AlphaFoldDB" id="A0A5S6Q996"/>